<gene>
    <name evidence="10" type="ORF">jhhlp_000999</name>
</gene>
<dbReference type="SMART" id="SM00066">
    <property type="entry name" value="GAL4"/>
    <property type="match status" value="1"/>
</dbReference>
<feature type="region of interest" description="Disordered" evidence="8">
    <location>
        <begin position="1"/>
        <end position="25"/>
    </location>
</feature>
<keyword evidence="2" id="KW-0479">Metal-binding</keyword>
<dbReference type="VEuPathDB" id="FungiDB:jhhlp_000999"/>
<dbReference type="GO" id="GO:0003677">
    <property type="term" value="F:DNA binding"/>
    <property type="evidence" value="ECO:0007669"/>
    <property type="project" value="UniProtKB-KW"/>
</dbReference>
<keyword evidence="11" id="KW-1185">Reference proteome</keyword>
<name>A0A2N3NK44_9PEZI</name>
<dbReference type="GO" id="GO:0008270">
    <property type="term" value="F:zinc ion binding"/>
    <property type="evidence" value="ECO:0007669"/>
    <property type="project" value="InterPro"/>
</dbReference>
<dbReference type="PROSITE" id="PS50048">
    <property type="entry name" value="ZN2_CY6_FUNGAL_2"/>
    <property type="match status" value="1"/>
</dbReference>
<feature type="region of interest" description="Disordered" evidence="8">
    <location>
        <begin position="796"/>
        <end position="850"/>
    </location>
</feature>
<organism evidence="10 11">
    <name type="scientific">Lomentospora prolificans</name>
    <dbReference type="NCBI Taxonomy" id="41688"/>
    <lineage>
        <taxon>Eukaryota</taxon>
        <taxon>Fungi</taxon>
        <taxon>Dikarya</taxon>
        <taxon>Ascomycota</taxon>
        <taxon>Pezizomycotina</taxon>
        <taxon>Sordariomycetes</taxon>
        <taxon>Hypocreomycetidae</taxon>
        <taxon>Microascales</taxon>
        <taxon>Microascaceae</taxon>
        <taxon>Lomentospora</taxon>
    </lineage>
</organism>
<feature type="compositionally biased region" description="Polar residues" evidence="8">
    <location>
        <begin position="213"/>
        <end position="224"/>
    </location>
</feature>
<feature type="region of interest" description="Disordered" evidence="8">
    <location>
        <begin position="91"/>
        <end position="152"/>
    </location>
</feature>
<evidence type="ECO:0000256" key="2">
    <source>
        <dbReference type="ARBA" id="ARBA00022723"/>
    </source>
</evidence>
<evidence type="ECO:0000256" key="8">
    <source>
        <dbReference type="SAM" id="MobiDB-lite"/>
    </source>
</evidence>
<feature type="compositionally biased region" description="Polar residues" evidence="8">
    <location>
        <begin position="12"/>
        <end position="25"/>
    </location>
</feature>
<reference evidence="10 11" key="1">
    <citation type="journal article" date="2017" name="G3 (Bethesda)">
        <title>First Draft Genome Sequence of the Pathogenic Fungus Lomentospora prolificans (Formerly Scedosporium prolificans).</title>
        <authorList>
            <person name="Luo R."/>
            <person name="Zimin A."/>
            <person name="Workman R."/>
            <person name="Fan Y."/>
            <person name="Pertea G."/>
            <person name="Grossman N."/>
            <person name="Wear M.P."/>
            <person name="Jia B."/>
            <person name="Miller H."/>
            <person name="Casadevall A."/>
            <person name="Timp W."/>
            <person name="Zhang S.X."/>
            <person name="Salzberg S.L."/>
        </authorList>
    </citation>
    <scope>NUCLEOTIDE SEQUENCE [LARGE SCALE GENOMIC DNA]</scope>
    <source>
        <strain evidence="10 11">JHH-5317</strain>
    </source>
</reference>
<keyword evidence="3" id="KW-0862">Zinc</keyword>
<dbReference type="AlphaFoldDB" id="A0A2N3NK44"/>
<dbReference type="CDD" id="cd00067">
    <property type="entry name" value="GAL4"/>
    <property type="match status" value="1"/>
</dbReference>
<keyword evidence="4" id="KW-0805">Transcription regulation</keyword>
<feature type="region of interest" description="Disordered" evidence="8">
    <location>
        <begin position="198"/>
        <end position="224"/>
    </location>
</feature>
<dbReference type="SUPFAM" id="SSF57701">
    <property type="entry name" value="Zn2/Cys6 DNA-binding domain"/>
    <property type="match status" value="1"/>
</dbReference>
<sequence>MSNDPAARRILPQSSQMGSFNFVPQPTPQTQKNYVFVDEHNRHKRLKVMRACEGCRRRKIKCDAATTNTWPCSACVRLKLQCVRPNGFDGSATETDDTTSMIHTGSTTASSTPGSAYDPSGRSLGNAATVQGGYPQQSIMSTTPKSGGSLYQQPSLAESQANLFQAVQYPDAQQHSQPSMHYPTVAPSVNVVDDSYASQNIFPTPPMQAGPVQENSPGSYSQDSYGQQDLADLLGSLKVNEAGTAPYLRNKASFRREEEPVVEEADDFRAVLPPITPGKIRIPPALMPDDATAHQYLDLYFTNIHPFLPVLSKSIFYQQWNTNRAAISPLILEAIFAIGGRLADEPAQGQQWLALAASHADAFMDVPRLSTLQALLIILKAKEGAPKKGYYYRSWMSIVQCVQMGKDLGLDEHYADHQAGRGCESTDLECRMKTRIWQTVFALEVMIGSPQGRTDLAVDIDDVDFRMPQPIAGEDEEEFLVGRNFTHMARLVRNVSRMNSVYARIKKKKEWGIDPEFVQLNPSLNSWRTELPADLSITFPPDNSPPWVPSPFVANLHQYHYLTFILLHRPQLAFCDPNDLGGKWKQHMMICYSSAKAICRIQEAILNTFGLNGLQYMLRGFSFPVYCALSCVVLHLVAMTSPDPDLNTDSREFFQRQMRVVEKVMAAWSMPELQRQIDAVREAFSMDTRRPFVLKPTFPYGSPTSSAATPPRSSPGYRPLMDPGSHIHSQGSPSNLQASQMGFSTQAITPPISAGPPGGKNASPMMVFSGQTGQGTGMGQQMSMGEQPNWNPARIFENWNTSFGNPQIQQSSPNSGGMNATSMKSSSSSPPDLSSYSNLPTNEAISSGAQSMPAQQFTAPMPTFITPAMWQESVASVYEVGLKRAWDYDGGPMKRH</sequence>
<evidence type="ECO:0000256" key="1">
    <source>
        <dbReference type="ARBA" id="ARBA00004123"/>
    </source>
</evidence>
<dbReference type="Pfam" id="PF04082">
    <property type="entry name" value="Fungal_trans"/>
    <property type="match status" value="1"/>
</dbReference>
<dbReference type="PROSITE" id="PS00463">
    <property type="entry name" value="ZN2_CY6_FUNGAL_1"/>
    <property type="match status" value="1"/>
</dbReference>
<dbReference type="InterPro" id="IPR001138">
    <property type="entry name" value="Zn2Cys6_DnaBD"/>
</dbReference>
<dbReference type="InParanoid" id="A0A2N3NK44"/>
<feature type="compositionally biased region" description="Polar residues" evidence="8">
    <location>
        <begin position="126"/>
        <end position="152"/>
    </location>
</feature>
<keyword evidence="6" id="KW-0804">Transcription</keyword>
<comment type="caution">
    <text evidence="10">The sequence shown here is derived from an EMBL/GenBank/DDBJ whole genome shotgun (WGS) entry which is preliminary data.</text>
</comment>
<dbReference type="SMART" id="SM00906">
    <property type="entry name" value="Fungal_trans"/>
    <property type="match status" value="1"/>
</dbReference>
<dbReference type="CDD" id="cd12148">
    <property type="entry name" value="fungal_TF_MHR"/>
    <property type="match status" value="1"/>
</dbReference>
<proteinExistence type="predicted"/>
<evidence type="ECO:0000256" key="5">
    <source>
        <dbReference type="ARBA" id="ARBA00023125"/>
    </source>
</evidence>
<dbReference type="PANTHER" id="PTHR31313:SF79">
    <property type="entry name" value="C6 FINGER DOMAIN-CONTAINING PROTEIN"/>
    <property type="match status" value="1"/>
</dbReference>
<feature type="compositionally biased region" description="Low complexity" evidence="8">
    <location>
        <begin position="104"/>
        <end position="116"/>
    </location>
</feature>
<feature type="compositionally biased region" description="Polar residues" evidence="8">
    <location>
        <begin position="798"/>
        <end position="821"/>
    </location>
</feature>
<comment type="subcellular location">
    <subcellularLocation>
        <location evidence="1">Nucleus</location>
    </subcellularLocation>
</comment>
<dbReference type="InterPro" id="IPR051615">
    <property type="entry name" value="Transcr_Regulatory_Elem"/>
</dbReference>
<feature type="compositionally biased region" description="Low complexity" evidence="8">
    <location>
        <begin position="699"/>
        <end position="716"/>
    </location>
</feature>
<feature type="region of interest" description="Disordered" evidence="8">
    <location>
        <begin position="695"/>
        <end position="735"/>
    </location>
</feature>
<feature type="compositionally biased region" description="Polar residues" evidence="8">
    <location>
        <begin position="838"/>
        <end position="850"/>
    </location>
</feature>
<dbReference type="OrthoDB" id="2283631at2759"/>
<dbReference type="GO" id="GO:0005634">
    <property type="term" value="C:nucleus"/>
    <property type="evidence" value="ECO:0007669"/>
    <property type="project" value="UniProtKB-SubCell"/>
</dbReference>
<dbReference type="Gene3D" id="4.10.240.10">
    <property type="entry name" value="Zn(2)-C6 fungal-type DNA-binding domain"/>
    <property type="match status" value="1"/>
</dbReference>
<feature type="domain" description="Zn(2)-C6 fungal-type" evidence="9">
    <location>
        <begin position="51"/>
        <end position="84"/>
    </location>
</feature>
<dbReference type="Pfam" id="PF00172">
    <property type="entry name" value="Zn_clus"/>
    <property type="match status" value="1"/>
</dbReference>
<keyword evidence="7" id="KW-0539">Nucleus</keyword>
<dbReference type="InterPro" id="IPR036864">
    <property type="entry name" value="Zn2-C6_fun-type_DNA-bd_sf"/>
</dbReference>
<evidence type="ECO:0000313" key="11">
    <source>
        <dbReference type="Proteomes" id="UP000233524"/>
    </source>
</evidence>
<evidence type="ECO:0000256" key="4">
    <source>
        <dbReference type="ARBA" id="ARBA00023015"/>
    </source>
</evidence>
<dbReference type="EMBL" id="NLAX01000003">
    <property type="protein sequence ID" value="PKS12788.1"/>
    <property type="molecule type" value="Genomic_DNA"/>
</dbReference>
<evidence type="ECO:0000256" key="7">
    <source>
        <dbReference type="ARBA" id="ARBA00023242"/>
    </source>
</evidence>
<evidence type="ECO:0000256" key="3">
    <source>
        <dbReference type="ARBA" id="ARBA00022833"/>
    </source>
</evidence>
<dbReference type="STRING" id="41688.A0A2N3NK44"/>
<dbReference type="GO" id="GO:0000981">
    <property type="term" value="F:DNA-binding transcription factor activity, RNA polymerase II-specific"/>
    <property type="evidence" value="ECO:0007669"/>
    <property type="project" value="InterPro"/>
</dbReference>
<dbReference type="Proteomes" id="UP000233524">
    <property type="component" value="Unassembled WGS sequence"/>
</dbReference>
<dbReference type="PANTHER" id="PTHR31313">
    <property type="entry name" value="TY1 ENHANCER ACTIVATOR"/>
    <property type="match status" value="1"/>
</dbReference>
<keyword evidence="5" id="KW-0238">DNA-binding</keyword>
<evidence type="ECO:0000313" key="10">
    <source>
        <dbReference type="EMBL" id="PKS12788.1"/>
    </source>
</evidence>
<protein>
    <recommendedName>
        <fullName evidence="9">Zn(2)-C6 fungal-type domain-containing protein</fullName>
    </recommendedName>
</protein>
<evidence type="ECO:0000256" key="6">
    <source>
        <dbReference type="ARBA" id="ARBA00023163"/>
    </source>
</evidence>
<dbReference type="GO" id="GO:0006351">
    <property type="term" value="P:DNA-templated transcription"/>
    <property type="evidence" value="ECO:0007669"/>
    <property type="project" value="InterPro"/>
</dbReference>
<dbReference type="InterPro" id="IPR007219">
    <property type="entry name" value="XnlR_reg_dom"/>
</dbReference>
<evidence type="ECO:0000259" key="9">
    <source>
        <dbReference type="PROSITE" id="PS50048"/>
    </source>
</evidence>
<accession>A0A2N3NK44</accession>
<feature type="compositionally biased region" description="Low complexity" evidence="8">
    <location>
        <begin position="822"/>
        <end position="837"/>
    </location>
</feature>